<reference evidence="4" key="1">
    <citation type="submission" date="2023-07" db="EMBL/GenBank/DDBJ databases">
        <title>30 novel species of actinomycetes from the DSMZ collection.</title>
        <authorList>
            <person name="Nouioui I."/>
        </authorList>
    </citation>
    <scope>NUCLEOTIDE SEQUENCE [LARGE SCALE GENOMIC DNA]</scope>
    <source>
        <strain evidence="4">DSM 44917</strain>
    </source>
</reference>
<dbReference type="InterPro" id="IPR050490">
    <property type="entry name" value="Bact_solute-bd_prot1"/>
</dbReference>
<organism evidence="3 4">
    <name type="scientific">Streptomyces boetiae</name>
    <dbReference type="NCBI Taxonomy" id="3075541"/>
    <lineage>
        <taxon>Bacteria</taxon>
        <taxon>Bacillati</taxon>
        <taxon>Actinomycetota</taxon>
        <taxon>Actinomycetes</taxon>
        <taxon>Kitasatosporales</taxon>
        <taxon>Streptomycetaceae</taxon>
        <taxon>Streptomyces</taxon>
    </lineage>
</organism>
<evidence type="ECO:0000313" key="4">
    <source>
        <dbReference type="Proteomes" id="UP001183388"/>
    </source>
</evidence>
<proteinExistence type="inferred from homology"/>
<keyword evidence="2" id="KW-0813">Transport</keyword>
<dbReference type="PANTHER" id="PTHR43649">
    <property type="entry name" value="ARABINOSE-BINDING PROTEIN-RELATED"/>
    <property type="match status" value="1"/>
</dbReference>
<dbReference type="SUPFAM" id="SSF53850">
    <property type="entry name" value="Periplasmic binding protein-like II"/>
    <property type="match status" value="1"/>
</dbReference>
<evidence type="ECO:0000256" key="1">
    <source>
        <dbReference type="ARBA" id="ARBA00008520"/>
    </source>
</evidence>
<dbReference type="InterPro" id="IPR006059">
    <property type="entry name" value="SBP"/>
</dbReference>
<dbReference type="Pfam" id="PF01547">
    <property type="entry name" value="SBP_bac_1"/>
    <property type="match status" value="1"/>
</dbReference>
<dbReference type="InterPro" id="IPR006311">
    <property type="entry name" value="TAT_signal"/>
</dbReference>
<dbReference type="PANTHER" id="PTHR43649:SF29">
    <property type="entry name" value="OSMOPROTECTIVE COMPOUNDS-BINDING PROTEIN GGTB"/>
    <property type="match status" value="1"/>
</dbReference>
<dbReference type="RefSeq" id="WP_311631985.1">
    <property type="nucleotide sequence ID" value="NZ_JAVREN010000029.1"/>
</dbReference>
<keyword evidence="4" id="KW-1185">Reference proteome</keyword>
<gene>
    <name evidence="3" type="ORF">RM780_19005</name>
</gene>
<dbReference type="PROSITE" id="PS51318">
    <property type="entry name" value="TAT"/>
    <property type="match status" value="1"/>
</dbReference>
<protein>
    <submittedName>
        <fullName evidence="3">Extracellular solute-binding protein</fullName>
    </submittedName>
</protein>
<dbReference type="EMBL" id="JAVREN010000029">
    <property type="protein sequence ID" value="MDT0309033.1"/>
    <property type="molecule type" value="Genomic_DNA"/>
</dbReference>
<dbReference type="Gene3D" id="3.40.190.10">
    <property type="entry name" value="Periplasmic binding protein-like II"/>
    <property type="match status" value="2"/>
</dbReference>
<comment type="similarity">
    <text evidence="1">Belongs to the bacterial solute-binding protein 1 family.</text>
</comment>
<accession>A0ABU2LBS0</accession>
<sequence>MRGRRAALAVALTAAVAVLAGAAVWLVRSAAPERGVTVLASWTGDDAAAFAELTDAFTAETGIAVNYQGTTALREVLLSQVQSGSPPDIAILPSLGQLAEYVERGLAFPLDGAFDERGEAELRAAYGAPWLSPEGLGEPGSIYWFPVKADLKSLVWYDRSRPSADPADGESWCLGMGSDATSGWPGTDWIEDLLLQAPGGLDVYEAWATGDHARWTSPEMRAAWRAFGELVTGNGSGRAVESLTTDYFVASAGLAPDAGPGAQSCALDHRESNARSAYGAADIAYSPSAEVFPGTAGAPNAWEVGGDFAALFRQDPDAEALMAFLASEEAQEIWVREASGDASTPLSAHAGAEAFTGDTDPLTAALTGHLRGAETPRCLDASDTMPPALREAFHLEVLTFLADVPAHLDDPTLLDALLQRLRATGESTAAAHATWLTSTCGPPPR</sequence>
<evidence type="ECO:0000256" key="2">
    <source>
        <dbReference type="ARBA" id="ARBA00022448"/>
    </source>
</evidence>
<comment type="caution">
    <text evidence="3">The sequence shown here is derived from an EMBL/GenBank/DDBJ whole genome shotgun (WGS) entry which is preliminary data.</text>
</comment>
<dbReference type="Proteomes" id="UP001183388">
    <property type="component" value="Unassembled WGS sequence"/>
</dbReference>
<name>A0ABU2LBS0_9ACTN</name>
<evidence type="ECO:0000313" key="3">
    <source>
        <dbReference type="EMBL" id="MDT0309033.1"/>
    </source>
</evidence>